<protein>
    <recommendedName>
        <fullName evidence="9">C2H2-type domain-containing protein</fullName>
    </recommendedName>
</protein>
<evidence type="ECO:0000256" key="8">
    <source>
        <dbReference type="SAM" id="MobiDB-lite"/>
    </source>
</evidence>
<evidence type="ECO:0000256" key="4">
    <source>
        <dbReference type="ARBA" id="ARBA00022771"/>
    </source>
</evidence>
<dbReference type="SMART" id="SM00355">
    <property type="entry name" value="ZnF_C2H2"/>
    <property type="match status" value="5"/>
</dbReference>
<dbReference type="PANTHER" id="PTHR45718:SF7">
    <property type="entry name" value="C2H2-TYPE DOMAIN-CONTAINING PROTEIN"/>
    <property type="match status" value="1"/>
</dbReference>
<gene>
    <name evidence="10" type="ORF">ONB1V03_LOCUS8772</name>
</gene>
<reference evidence="10" key="1">
    <citation type="submission" date="2020-11" db="EMBL/GenBank/DDBJ databases">
        <authorList>
            <person name="Tran Van P."/>
        </authorList>
    </citation>
    <scope>NUCLEOTIDE SEQUENCE</scope>
</reference>
<dbReference type="FunFam" id="3.30.160.60:FF:000031">
    <property type="entry name" value="GLI family zinc finger 3"/>
    <property type="match status" value="1"/>
</dbReference>
<evidence type="ECO:0000313" key="10">
    <source>
        <dbReference type="EMBL" id="CAD7652106.1"/>
    </source>
</evidence>
<feature type="domain" description="C2H2-type" evidence="9">
    <location>
        <begin position="136"/>
        <end position="166"/>
    </location>
</feature>
<dbReference type="InterPro" id="IPR043359">
    <property type="entry name" value="GLI-like"/>
</dbReference>
<feature type="compositionally biased region" description="Basic residues" evidence="8">
    <location>
        <begin position="288"/>
        <end position="298"/>
    </location>
</feature>
<dbReference type="GO" id="GO:0000981">
    <property type="term" value="F:DNA-binding transcription factor activity, RNA polymerase II-specific"/>
    <property type="evidence" value="ECO:0007669"/>
    <property type="project" value="TreeGrafter"/>
</dbReference>
<dbReference type="InterPro" id="IPR013087">
    <property type="entry name" value="Znf_C2H2_type"/>
</dbReference>
<feature type="region of interest" description="Disordered" evidence="8">
    <location>
        <begin position="288"/>
        <end position="317"/>
    </location>
</feature>
<evidence type="ECO:0000256" key="1">
    <source>
        <dbReference type="ARBA" id="ARBA00004123"/>
    </source>
</evidence>
<sequence length="340" mass="39283">EIPNGYSDEDGYHRNHWSKNVEAIDILTSPKFQSGVRHNGQPEGPLDLECLYYDQFDCNSSPELLYPKKEVFNSSIGYQRYQSDGQSSCSGLQNTSQTHASDPNLESVIDDAISLESSFKAIDSNNSSLSVQQLPNTCEWIDCYSVFKSQDELVNHIEKFHIDQRRNSDEFTCFWRACPRNKRPFNARYKLLIHMRVHSGEKPNKCTFEGCVKAFSRLENLKIHMRSHTGERPYVCQYDNCTKAFSNSSDRAKHQRTHIDTKPYGCQVPNCGKKYTDPSSLRKHMKNHLLKTDRRKKTSSTSTSTSISGLEDNSMPNMFRDHRRNNIDIEHFNFNINLRT</sequence>
<proteinExistence type="predicted"/>
<dbReference type="EMBL" id="CAJPVJ010005154">
    <property type="protein sequence ID" value="CAG2169293.1"/>
    <property type="molecule type" value="Genomic_DNA"/>
</dbReference>
<feature type="domain" description="C2H2-type" evidence="9">
    <location>
        <begin position="176"/>
        <end position="203"/>
    </location>
</feature>
<dbReference type="PROSITE" id="PS00028">
    <property type="entry name" value="ZINC_FINGER_C2H2_1"/>
    <property type="match status" value="4"/>
</dbReference>
<feature type="domain" description="C2H2-type" evidence="9">
    <location>
        <begin position="204"/>
        <end position="233"/>
    </location>
</feature>
<dbReference type="SUPFAM" id="SSF57667">
    <property type="entry name" value="beta-beta-alpha zinc fingers"/>
    <property type="match status" value="3"/>
</dbReference>
<dbReference type="PANTHER" id="PTHR45718">
    <property type="entry name" value="TRANSCRIPTIONAL ACTIVATOR CUBITUS INTERRUPTUS"/>
    <property type="match status" value="1"/>
</dbReference>
<dbReference type="GO" id="GO:0000978">
    <property type="term" value="F:RNA polymerase II cis-regulatory region sequence-specific DNA binding"/>
    <property type="evidence" value="ECO:0007669"/>
    <property type="project" value="TreeGrafter"/>
</dbReference>
<dbReference type="FunFam" id="3.30.160.60:FF:000036">
    <property type="entry name" value="GLI family zinc finger 3"/>
    <property type="match status" value="1"/>
</dbReference>
<keyword evidence="2" id="KW-0479">Metal-binding</keyword>
<feature type="domain" description="C2H2-type" evidence="9">
    <location>
        <begin position="234"/>
        <end position="263"/>
    </location>
</feature>
<accession>A0A7R9M234</accession>
<keyword evidence="11" id="KW-1185">Reference proteome</keyword>
<evidence type="ECO:0000259" key="9">
    <source>
        <dbReference type="PROSITE" id="PS50157"/>
    </source>
</evidence>
<feature type="compositionally biased region" description="Low complexity" evidence="8">
    <location>
        <begin position="299"/>
        <end position="308"/>
    </location>
</feature>
<dbReference type="GO" id="GO:0140297">
    <property type="term" value="F:DNA-binding transcription factor binding"/>
    <property type="evidence" value="ECO:0007669"/>
    <property type="project" value="UniProtKB-ARBA"/>
</dbReference>
<dbReference type="OrthoDB" id="3214149at2759"/>
<dbReference type="Pfam" id="PF23561">
    <property type="entry name" value="zf-C2H2_15"/>
    <property type="match status" value="1"/>
</dbReference>
<keyword evidence="3" id="KW-0677">Repeat</keyword>
<comment type="subcellular location">
    <subcellularLocation>
        <location evidence="1">Nucleus</location>
    </subcellularLocation>
</comment>
<organism evidence="10">
    <name type="scientific">Oppiella nova</name>
    <dbReference type="NCBI Taxonomy" id="334625"/>
    <lineage>
        <taxon>Eukaryota</taxon>
        <taxon>Metazoa</taxon>
        <taxon>Ecdysozoa</taxon>
        <taxon>Arthropoda</taxon>
        <taxon>Chelicerata</taxon>
        <taxon>Arachnida</taxon>
        <taxon>Acari</taxon>
        <taxon>Acariformes</taxon>
        <taxon>Sarcoptiformes</taxon>
        <taxon>Oribatida</taxon>
        <taxon>Brachypylina</taxon>
        <taxon>Oppioidea</taxon>
        <taxon>Oppiidae</taxon>
        <taxon>Oppiella</taxon>
    </lineage>
</organism>
<dbReference type="InterPro" id="IPR056436">
    <property type="entry name" value="Znf-C2H2_ZIC1-5/GLI1-3-like"/>
</dbReference>
<feature type="domain" description="C2H2-type" evidence="9">
    <location>
        <begin position="264"/>
        <end position="293"/>
    </location>
</feature>
<evidence type="ECO:0000256" key="7">
    <source>
        <dbReference type="PROSITE-ProRule" id="PRU00042"/>
    </source>
</evidence>
<dbReference type="Pfam" id="PF00096">
    <property type="entry name" value="zf-C2H2"/>
    <property type="match status" value="3"/>
</dbReference>
<dbReference type="PROSITE" id="PS50157">
    <property type="entry name" value="ZINC_FINGER_C2H2_2"/>
    <property type="match status" value="5"/>
</dbReference>
<evidence type="ECO:0000313" key="11">
    <source>
        <dbReference type="Proteomes" id="UP000728032"/>
    </source>
</evidence>
<keyword evidence="5" id="KW-0862">Zinc</keyword>
<evidence type="ECO:0000256" key="2">
    <source>
        <dbReference type="ARBA" id="ARBA00022723"/>
    </source>
</evidence>
<dbReference type="AlphaFoldDB" id="A0A7R9M234"/>
<feature type="non-terminal residue" evidence="10">
    <location>
        <position position="1"/>
    </location>
</feature>
<keyword evidence="4 7" id="KW-0863">Zinc-finger</keyword>
<dbReference type="Gene3D" id="3.30.160.60">
    <property type="entry name" value="Classic Zinc Finger"/>
    <property type="match status" value="5"/>
</dbReference>
<evidence type="ECO:0000256" key="6">
    <source>
        <dbReference type="ARBA" id="ARBA00023242"/>
    </source>
</evidence>
<evidence type="ECO:0000256" key="3">
    <source>
        <dbReference type="ARBA" id="ARBA00022737"/>
    </source>
</evidence>
<dbReference type="Proteomes" id="UP000728032">
    <property type="component" value="Unassembled WGS sequence"/>
</dbReference>
<keyword evidence="6" id="KW-0539">Nucleus</keyword>
<feature type="non-terminal residue" evidence="10">
    <location>
        <position position="340"/>
    </location>
</feature>
<dbReference type="InterPro" id="IPR036236">
    <property type="entry name" value="Znf_C2H2_sf"/>
</dbReference>
<dbReference type="GO" id="GO:0008270">
    <property type="term" value="F:zinc ion binding"/>
    <property type="evidence" value="ECO:0007669"/>
    <property type="project" value="UniProtKB-KW"/>
</dbReference>
<dbReference type="EMBL" id="OC919979">
    <property type="protein sequence ID" value="CAD7652106.1"/>
    <property type="molecule type" value="Genomic_DNA"/>
</dbReference>
<dbReference type="FunFam" id="3.30.160.60:FF:000048">
    <property type="entry name" value="GLI family zinc finger 3"/>
    <property type="match status" value="1"/>
</dbReference>
<dbReference type="GO" id="GO:0005634">
    <property type="term" value="C:nucleus"/>
    <property type="evidence" value="ECO:0007669"/>
    <property type="project" value="UniProtKB-SubCell"/>
</dbReference>
<name>A0A7R9M234_9ACAR</name>
<evidence type="ECO:0000256" key="5">
    <source>
        <dbReference type="ARBA" id="ARBA00022833"/>
    </source>
</evidence>